<organism evidence="1">
    <name type="scientific">marine sediment metagenome</name>
    <dbReference type="NCBI Taxonomy" id="412755"/>
    <lineage>
        <taxon>unclassified sequences</taxon>
        <taxon>metagenomes</taxon>
        <taxon>ecological metagenomes</taxon>
    </lineage>
</organism>
<accession>A0A0F9JI27</accession>
<name>A0A0F9JI27_9ZZZZ</name>
<proteinExistence type="predicted"/>
<evidence type="ECO:0008006" key="2">
    <source>
        <dbReference type="Google" id="ProtNLM"/>
    </source>
</evidence>
<comment type="caution">
    <text evidence="1">The sequence shown here is derived from an EMBL/GenBank/DDBJ whole genome shotgun (WGS) entry which is preliminary data.</text>
</comment>
<gene>
    <name evidence="1" type="ORF">LCGC14_1822270</name>
</gene>
<protein>
    <recommendedName>
        <fullName evidence="2">HTH cro/C1-type domain-containing protein</fullName>
    </recommendedName>
</protein>
<dbReference type="AlphaFoldDB" id="A0A0F9JI27"/>
<sequence length="78" mass="8671">MVSQVIHCQISGSPNKRMTGVELCRVMAEADLTPNALALRLGGCWPRTTVYRMVKREFIDLHPVEMEELLTALGATTL</sequence>
<reference evidence="1" key="1">
    <citation type="journal article" date="2015" name="Nature">
        <title>Complex archaea that bridge the gap between prokaryotes and eukaryotes.</title>
        <authorList>
            <person name="Spang A."/>
            <person name="Saw J.H."/>
            <person name="Jorgensen S.L."/>
            <person name="Zaremba-Niedzwiedzka K."/>
            <person name="Martijn J."/>
            <person name="Lind A.E."/>
            <person name="van Eijk R."/>
            <person name="Schleper C."/>
            <person name="Guy L."/>
            <person name="Ettema T.J."/>
        </authorList>
    </citation>
    <scope>NUCLEOTIDE SEQUENCE</scope>
</reference>
<dbReference type="EMBL" id="LAZR01017862">
    <property type="protein sequence ID" value="KKL98657.1"/>
    <property type="molecule type" value="Genomic_DNA"/>
</dbReference>
<evidence type="ECO:0000313" key="1">
    <source>
        <dbReference type="EMBL" id="KKL98657.1"/>
    </source>
</evidence>